<evidence type="ECO:0000313" key="8">
    <source>
        <dbReference type="Proteomes" id="UP000001902"/>
    </source>
</evidence>
<proteinExistence type="predicted"/>
<dbReference type="RefSeq" id="WP_012937887.1">
    <property type="nucleotide sequence ID" value="NC_013740.1"/>
</dbReference>
<dbReference type="EMBL" id="CP001859">
    <property type="protein sequence ID" value="ADB46897.1"/>
    <property type="molecule type" value="Genomic_DNA"/>
</dbReference>
<dbReference type="KEGG" id="afn:Acfer_0494"/>
<keyword evidence="3 5" id="KW-1133">Transmembrane helix</keyword>
<comment type="subcellular location">
    <subcellularLocation>
        <location evidence="1">Membrane</location>
        <topology evidence="1">Multi-pass membrane protein</topology>
    </subcellularLocation>
</comment>
<reference evidence="7 8" key="1">
    <citation type="journal article" date="2010" name="Stand. Genomic Sci.">
        <title>Complete genome sequence of Acidaminococcus fermentans type strain (VR4).</title>
        <authorList>
            <person name="Chang Y.J."/>
            <person name="Pukall R."/>
            <person name="Saunders E."/>
            <person name="Lapidus A."/>
            <person name="Copeland A."/>
            <person name="Nolan M."/>
            <person name="Glavina Del Rio T."/>
            <person name="Lucas S."/>
            <person name="Chen F."/>
            <person name="Tice H."/>
            <person name="Cheng J.F."/>
            <person name="Han C."/>
            <person name="Detter J.C."/>
            <person name="Bruce D."/>
            <person name="Goodwin L."/>
            <person name="Pitluck S."/>
            <person name="Mikhailova N."/>
            <person name="Liolios K."/>
            <person name="Pati A."/>
            <person name="Ivanova N."/>
            <person name="Mavromatis K."/>
            <person name="Chen A."/>
            <person name="Palaniappan K."/>
            <person name="Land M."/>
            <person name="Hauser L."/>
            <person name="Jeffries C.D."/>
            <person name="Brettin T."/>
            <person name="Rohde M."/>
            <person name="Goker M."/>
            <person name="Bristow J."/>
            <person name="Eisen J.A."/>
            <person name="Markowitz V."/>
            <person name="Hugenholtz P."/>
            <person name="Kyrpides N.C."/>
            <person name="Klenk H.P."/>
        </authorList>
    </citation>
    <scope>NUCLEOTIDE SEQUENCE [LARGE SCALE GENOMIC DNA]</scope>
    <source>
        <strain evidence="8">ATCC 25085 / DSM 20731 / CCUG 9996 / CIP 106432 / VR4</strain>
    </source>
</reference>
<feature type="domain" description="O-antigen ligase-related" evidence="6">
    <location>
        <begin position="187"/>
        <end position="328"/>
    </location>
</feature>
<evidence type="ECO:0000256" key="5">
    <source>
        <dbReference type="SAM" id="Phobius"/>
    </source>
</evidence>
<dbReference type="InterPro" id="IPR007016">
    <property type="entry name" value="O-antigen_ligase-rel_domated"/>
</dbReference>
<feature type="transmembrane region" description="Helical" evidence="5">
    <location>
        <begin position="91"/>
        <end position="108"/>
    </location>
</feature>
<dbReference type="PANTHER" id="PTHR37422:SF13">
    <property type="entry name" value="LIPOPOLYSACCHARIDE BIOSYNTHESIS PROTEIN PA4999-RELATED"/>
    <property type="match status" value="1"/>
</dbReference>
<dbReference type="GO" id="GO:0016020">
    <property type="term" value="C:membrane"/>
    <property type="evidence" value="ECO:0007669"/>
    <property type="project" value="UniProtKB-SubCell"/>
</dbReference>
<keyword evidence="2 5" id="KW-0812">Transmembrane</keyword>
<protein>
    <submittedName>
        <fullName evidence="7">O-antigen polymerase</fullName>
    </submittedName>
</protein>
<feature type="transmembrane region" description="Helical" evidence="5">
    <location>
        <begin position="61"/>
        <end position="79"/>
    </location>
</feature>
<dbReference type="eggNOG" id="COG3307">
    <property type="taxonomic scope" value="Bacteria"/>
</dbReference>
<evidence type="ECO:0000259" key="6">
    <source>
        <dbReference type="Pfam" id="PF04932"/>
    </source>
</evidence>
<feature type="transmembrane region" description="Helical" evidence="5">
    <location>
        <begin position="152"/>
        <end position="172"/>
    </location>
</feature>
<dbReference type="STRING" id="591001.Acfer_0494"/>
<feature type="transmembrane region" description="Helical" evidence="5">
    <location>
        <begin position="120"/>
        <end position="140"/>
    </location>
</feature>
<dbReference type="InterPro" id="IPR051533">
    <property type="entry name" value="WaaL-like"/>
</dbReference>
<organism evidence="7 8">
    <name type="scientific">Acidaminococcus fermentans (strain ATCC 25085 / DSM 20731 / CCUG 9996 / CIP 106432 / VR4)</name>
    <dbReference type="NCBI Taxonomy" id="591001"/>
    <lineage>
        <taxon>Bacteria</taxon>
        <taxon>Bacillati</taxon>
        <taxon>Bacillota</taxon>
        <taxon>Negativicutes</taxon>
        <taxon>Acidaminococcales</taxon>
        <taxon>Acidaminococcaceae</taxon>
        <taxon>Acidaminococcus</taxon>
    </lineage>
</organism>
<gene>
    <name evidence="7" type="ordered locus">Acfer_0494</name>
</gene>
<evidence type="ECO:0000256" key="1">
    <source>
        <dbReference type="ARBA" id="ARBA00004141"/>
    </source>
</evidence>
<sequence>MSEATQQKIIKALAICAAGMACMTRISMALGEVLNGLVLLFGLILYYYNRKQIHLSPELKGYLKAYLIFVLCTLPSVIFGGNVSKGVHEFLQMWVWRFVVFLPIVVFIKKRDYLINMLTAYMAVFGVDCFLTLIQVLFHLGNNDRGWGLGGSQLGIASIMCMMLPITFIIILDSSFEKRLKNVARVTLICNWIGLFCNKSRGAWLSNMILVPVSAWNYIKHSKKALAVIAVFFLASGVFMVSSPKYLKRFESIANTTTDRSNGDRIVAWKSCIQMVKDHPLTGIGLGRWGKVYGTQYWTPEDTQKLPHAHSNYFHILAETGIIGLLGLLYFTVYFVSRSFINWKKNKNPYDLMACISFLGYVVFFGQIEYTLDLTSGVRIMWFLEAVLISLKQDACDMH</sequence>
<feature type="transmembrane region" description="Helical" evidence="5">
    <location>
        <begin position="225"/>
        <end position="242"/>
    </location>
</feature>
<feature type="transmembrane region" description="Helical" evidence="5">
    <location>
        <begin position="313"/>
        <end position="337"/>
    </location>
</feature>
<keyword evidence="8" id="KW-1185">Reference proteome</keyword>
<dbReference type="PANTHER" id="PTHR37422">
    <property type="entry name" value="TEICHURONIC ACID BIOSYNTHESIS PROTEIN TUAE"/>
    <property type="match status" value="1"/>
</dbReference>
<accession>D2RIJ5</accession>
<evidence type="ECO:0000256" key="4">
    <source>
        <dbReference type="ARBA" id="ARBA00023136"/>
    </source>
</evidence>
<dbReference type="Pfam" id="PF04932">
    <property type="entry name" value="Wzy_C"/>
    <property type="match status" value="1"/>
</dbReference>
<feature type="transmembrane region" description="Helical" evidence="5">
    <location>
        <begin position="349"/>
        <end position="368"/>
    </location>
</feature>
<dbReference type="OrthoDB" id="9806320at2"/>
<dbReference type="HOGENOM" id="CLU_033061_2_0_9"/>
<dbReference type="AlphaFoldDB" id="D2RIJ5"/>
<evidence type="ECO:0000313" key="7">
    <source>
        <dbReference type="EMBL" id="ADB46897.1"/>
    </source>
</evidence>
<feature type="transmembrane region" description="Helical" evidence="5">
    <location>
        <begin position="33"/>
        <end position="49"/>
    </location>
</feature>
<evidence type="ECO:0000256" key="3">
    <source>
        <dbReference type="ARBA" id="ARBA00022989"/>
    </source>
</evidence>
<keyword evidence="4 5" id="KW-0472">Membrane</keyword>
<dbReference type="GeneID" id="78334252"/>
<evidence type="ECO:0000256" key="2">
    <source>
        <dbReference type="ARBA" id="ARBA00022692"/>
    </source>
</evidence>
<dbReference type="Proteomes" id="UP000001902">
    <property type="component" value="Chromosome"/>
</dbReference>
<name>D2RIJ5_ACIFV</name>